<dbReference type="PROSITE" id="PS51257">
    <property type="entry name" value="PROKAR_LIPOPROTEIN"/>
    <property type="match status" value="1"/>
</dbReference>
<evidence type="ECO:0000313" key="2">
    <source>
        <dbReference type="EMBL" id="MFC4334950.1"/>
    </source>
</evidence>
<organism evidence="2 3">
    <name type="scientific">Salininema proteolyticum</name>
    <dbReference type="NCBI Taxonomy" id="1607685"/>
    <lineage>
        <taxon>Bacteria</taxon>
        <taxon>Bacillati</taxon>
        <taxon>Actinomycetota</taxon>
        <taxon>Actinomycetes</taxon>
        <taxon>Glycomycetales</taxon>
        <taxon>Glycomycetaceae</taxon>
        <taxon>Salininema</taxon>
    </lineage>
</organism>
<dbReference type="Proteomes" id="UP001595823">
    <property type="component" value="Unassembled WGS sequence"/>
</dbReference>
<sequence>MRRMPGIVPGLAALLFLASCSTPSGEVDGEPAESTAGDPDDALFQFRLVEDWGHSYPSMADGESIPECAPAEADGEEASTVEEVWDKVGPEAAELAQSLTYPMYEGYHARPLLEFCDLTPREAQLLPADVLWNVPHVTCDHLTGAPREVAPDEPLVTCLGEGHKGSDDRLLLRPALFDRNGVNDVYIVPQEKGDYSVEIILNEEAAEALTGLIEDNAVNPQTRTAFVIDGIAVATPVVFEPMGEVLFIREDYTEEEALAMVDLLNGEA</sequence>
<name>A0ABV8TW17_9ACTN</name>
<evidence type="ECO:0000256" key="1">
    <source>
        <dbReference type="SAM" id="SignalP"/>
    </source>
</evidence>
<evidence type="ECO:0008006" key="4">
    <source>
        <dbReference type="Google" id="ProtNLM"/>
    </source>
</evidence>
<dbReference type="RefSeq" id="WP_380619144.1">
    <property type="nucleotide sequence ID" value="NZ_JBHSDK010000010.1"/>
</dbReference>
<proteinExistence type="predicted"/>
<keyword evidence="1" id="KW-0732">Signal</keyword>
<feature type="chain" id="PRO_5045966838" description="Preprotein translocase subunit SecD" evidence="1">
    <location>
        <begin position="27"/>
        <end position="268"/>
    </location>
</feature>
<gene>
    <name evidence="2" type="ORF">ACFPET_07050</name>
</gene>
<keyword evidence="3" id="KW-1185">Reference proteome</keyword>
<reference evidence="3" key="1">
    <citation type="journal article" date="2019" name="Int. J. Syst. Evol. Microbiol.">
        <title>The Global Catalogue of Microorganisms (GCM) 10K type strain sequencing project: providing services to taxonomists for standard genome sequencing and annotation.</title>
        <authorList>
            <consortium name="The Broad Institute Genomics Platform"/>
            <consortium name="The Broad Institute Genome Sequencing Center for Infectious Disease"/>
            <person name="Wu L."/>
            <person name="Ma J."/>
        </authorList>
    </citation>
    <scope>NUCLEOTIDE SEQUENCE [LARGE SCALE GENOMIC DNA]</scope>
    <source>
        <strain evidence="3">IBRC-M 10908</strain>
    </source>
</reference>
<evidence type="ECO:0000313" key="3">
    <source>
        <dbReference type="Proteomes" id="UP001595823"/>
    </source>
</evidence>
<feature type="signal peptide" evidence="1">
    <location>
        <begin position="1"/>
        <end position="26"/>
    </location>
</feature>
<comment type="caution">
    <text evidence="2">The sequence shown here is derived from an EMBL/GenBank/DDBJ whole genome shotgun (WGS) entry which is preliminary data.</text>
</comment>
<accession>A0ABV8TW17</accession>
<dbReference type="Gene3D" id="3.30.1360.200">
    <property type="match status" value="1"/>
</dbReference>
<dbReference type="EMBL" id="JBHSDK010000010">
    <property type="protein sequence ID" value="MFC4334950.1"/>
    <property type="molecule type" value="Genomic_DNA"/>
</dbReference>
<protein>
    <recommendedName>
        <fullName evidence="4">Preprotein translocase subunit SecD</fullName>
    </recommendedName>
</protein>